<name>A0A1F5ZKP4_9BACT</name>
<dbReference type="EMBL" id="MFJE01000068">
    <property type="protein sequence ID" value="OGG12895.1"/>
    <property type="molecule type" value="Genomic_DNA"/>
</dbReference>
<protein>
    <recommendedName>
        <fullName evidence="1">TIR domain-containing protein</fullName>
    </recommendedName>
</protein>
<dbReference type="Pfam" id="PF13676">
    <property type="entry name" value="TIR_2"/>
    <property type="match status" value="1"/>
</dbReference>
<comment type="caution">
    <text evidence="2">The sequence shown here is derived from an EMBL/GenBank/DDBJ whole genome shotgun (WGS) entry which is preliminary data.</text>
</comment>
<dbReference type="SUPFAM" id="SSF52200">
    <property type="entry name" value="Toll/Interleukin receptor TIR domain"/>
    <property type="match status" value="1"/>
</dbReference>
<evidence type="ECO:0000313" key="3">
    <source>
        <dbReference type="Proteomes" id="UP000177383"/>
    </source>
</evidence>
<dbReference type="STRING" id="1798375.A2773_01650"/>
<dbReference type="InterPro" id="IPR000157">
    <property type="entry name" value="TIR_dom"/>
</dbReference>
<dbReference type="AlphaFoldDB" id="A0A1F5ZKP4"/>
<dbReference type="GO" id="GO:0007165">
    <property type="term" value="P:signal transduction"/>
    <property type="evidence" value="ECO:0007669"/>
    <property type="project" value="InterPro"/>
</dbReference>
<dbReference type="Gene3D" id="3.40.50.10140">
    <property type="entry name" value="Toll/interleukin-1 receptor homology (TIR) domain"/>
    <property type="match status" value="1"/>
</dbReference>
<proteinExistence type="predicted"/>
<dbReference type="InterPro" id="IPR035897">
    <property type="entry name" value="Toll_tir_struct_dom_sf"/>
</dbReference>
<sequence>MNDEPIEEITSQEINYEEVVVGTIPDPKIEYELFLSHVTDKNTPQQKLITEICRQLEEIHGLPTFLDKNKITSNPVNIINKAMNRSRIMIPICTPEYINLFNNESTSWPSRELGAFIIYERQQRLDKIIPVLLDITRDKFQEPEGGIPTILTKRNVVIPSNYTEDIEIVKLKIEEIVKIYKDYLKQLN</sequence>
<feature type="domain" description="TIR" evidence="1">
    <location>
        <begin position="34"/>
        <end position="139"/>
    </location>
</feature>
<reference evidence="2 3" key="1">
    <citation type="journal article" date="2016" name="Nat. Commun.">
        <title>Thousands of microbial genomes shed light on interconnected biogeochemical processes in an aquifer system.</title>
        <authorList>
            <person name="Anantharaman K."/>
            <person name="Brown C.T."/>
            <person name="Hug L.A."/>
            <person name="Sharon I."/>
            <person name="Castelle C.J."/>
            <person name="Probst A.J."/>
            <person name="Thomas B.C."/>
            <person name="Singh A."/>
            <person name="Wilkins M.J."/>
            <person name="Karaoz U."/>
            <person name="Brodie E.L."/>
            <person name="Williams K.H."/>
            <person name="Hubbard S.S."/>
            <person name="Banfield J.F."/>
        </authorList>
    </citation>
    <scope>NUCLEOTIDE SEQUENCE [LARGE SCALE GENOMIC DNA]</scope>
</reference>
<organism evidence="2 3">
    <name type="scientific">Candidatus Gottesmanbacteria bacterium RIFCSPHIGHO2_01_FULL_39_10</name>
    <dbReference type="NCBI Taxonomy" id="1798375"/>
    <lineage>
        <taxon>Bacteria</taxon>
        <taxon>Candidatus Gottesmaniibacteriota</taxon>
    </lineage>
</organism>
<evidence type="ECO:0000313" key="2">
    <source>
        <dbReference type="EMBL" id="OGG12895.1"/>
    </source>
</evidence>
<accession>A0A1F5ZKP4</accession>
<dbReference type="Proteomes" id="UP000177383">
    <property type="component" value="Unassembled WGS sequence"/>
</dbReference>
<gene>
    <name evidence="2" type="ORF">A2773_01650</name>
</gene>
<evidence type="ECO:0000259" key="1">
    <source>
        <dbReference type="Pfam" id="PF13676"/>
    </source>
</evidence>